<evidence type="ECO:0000256" key="2">
    <source>
        <dbReference type="ARBA" id="ARBA00022989"/>
    </source>
</evidence>
<keyword evidence="1 4" id="KW-0812">Transmembrane</keyword>
<feature type="transmembrane region" description="Helical" evidence="4">
    <location>
        <begin position="238"/>
        <end position="259"/>
    </location>
</feature>
<comment type="caution">
    <text evidence="6">The sequence shown here is derived from an EMBL/GenBank/DDBJ whole genome shotgun (WGS) entry which is preliminary data.</text>
</comment>
<evidence type="ECO:0000256" key="1">
    <source>
        <dbReference type="ARBA" id="ARBA00022692"/>
    </source>
</evidence>
<feature type="transmembrane region" description="Helical" evidence="4">
    <location>
        <begin position="386"/>
        <end position="407"/>
    </location>
</feature>
<dbReference type="GO" id="GO:0022857">
    <property type="term" value="F:transmembrane transporter activity"/>
    <property type="evidence" value="ECO:0007669"/>
    <property type="project" value="InterPro"/>
</dbReference>
<feature type="transmembrane region" description="Helical" evidence="4">
    <location>
        <begin position="63"/>
        <end position="87"/>
    </location>
</feature>
<keyword evidence="3 4" id="KW-0472">Membrane</keyword>
<dbReference type="InterPro" id="IPR011701">
    <property type="entry name" value="MFS"/>
</dbReference>
<evidence type="ECO:0000256" key="4">
    <source>
        <dbReference type="SAM" id="Phobius"/>
    </source>
</evidence>
<organism evidence="6 7">
    <name type="scientific">Acidisoma cellulosilyticum</name>
    <dbReference type="NCBI Taxonomy" id="2802395"/>
    <lineage>
        <taxon>Bacteria</taxon>
        <taxon>Pseudomonadati</taxon>
        <taxon>Pseudomonadota</taxon>
        <taxon>Alphaproteobacteria</taxon>
        <taxon>Acetobacterales</taxon>
        <taxon>Acidocellaceae</taxon>
        <taxon>Acidisoma</taxon>
    </lineage>
</organism>
<dbReference type="InterPro" id="IPR036259">
    <property type="entry name" value="MFS_trans_sf"/>
</dbReference>
<evidence type="ECO:0000313" key="6">
    <source>
        <dbReference type="EMBL" id="MCB8881642.1"/>
    </source>
</evidence>
<dbReference type="InterPro" id="IPR020846">
    <property type="entry name" value="MFS_dom"/>
</dbReference>
<keyword evidence="2 4" id="KW-1133">Transmembrane helix</keyword>
<evidence type="ECO:0000259" key="5">
    <source>
        <dbReference type="PROSITE" id="PS50850"/>
    </source>
</evidence>
<feature type="transmembrane region" description="Helical" evidence="4">
    <location>
        <begin position="123"/>
        <end position="144"/>
    </location>
</feature>
<feature type="transmembrane region" description="Helical" evidence="4">
    <location>
        <begin position="323"/>
        <end position="340"/>
    </location>
</feature>
<dbReference type="PANTHER" id="PTHR42910:SF1">
    <property type="entry name" value="MAJOR FACILITATOR SUPERFAMILY (MFS) PROFILE DOMAIN-CONTAINING PROTEIN"/>
    <property type="match status" value="1"/>
</dbReference>
<name>A0A964E4R2_9PROT</name>
<keyword evidence="7" id="KW-1185">Reference proteome</keyword>
<dbReference type="Gene3D" id="1.20.1250.20">
    <property type="entry name" value="MFS general substrate transporter like domains"/>
    <property type="match status" value="1"/>
</dbReference>
<gene>
    <name evidence="6" type="ORF">ACELLULO517_15440</name>
</gene>
<feature type="transmembrane region" description="Helical" evidence="4">
    <location>
        <begin position="99"/>
        <end position="116"/>
    </location>
</feature>
<dbReference type="CDD" id="cd17324">
    <property type="entry name" value="MFS_NepI_like"/>
    <property type="match status" value="1"/>
</dbReference>
<feature type="transmembrane region" description="Helical" evidence="4">
    <location>
        <begin position="156"/>
        <end position="175"/>
    </location>
</feature>
<feature type="transmembrane region" description="Helical" evidence="4">
    <location>
        <begin position="182"/>
        <end position="203"/>
    </location>
</feature>
<reference evidence="6 7" key="1">
    <citation type="journal article" date="2021" name="Microorganisms">
        <title>Acidisoma silvae sp. nov. and Acidisomacellulosilytica sp. nov., Two Acidophilic Bacteria Isolated from Decaying Wood, Hydrolyzing Cellulose and Producing Poly-3-hydroxybutyrate.</title>
        <authorList>
            <person name="Mieszkin S."/>
            <person name="Pouder E."/>
            <person name="Uroz S."/>
            <person name="Simon-Colin C."/>
            <person name="Alain K."/>
        </authorList>
    </citation>
    <scope>NUCLEOTIDE SEQUENCE [LARGE SCALE GENOMIC DNA]</scope>
    <source>
        <strain evidence="6 7">HW T5.17</strain>
    </source>
</reference>
<accession>A0A964E4R2</accession>
<feature type="transmembrane region" description="Helical" evidence="4">
    <location>
        <begin position="265"/>
        <end position="286"/>
    </location>
</feature>
<feature type="transmembrane region" description="Helical" evidence="4">
    <location>
        <begin position="298"/>
        <end position="317"/>
    </location>
</feature>
<evidence type="ECO:0000313" key="7">
    <source>
        <dbReference type="Proteomes" id="UP000721844"/>
    </source>
</evidence>
<proteinExistence type="predicted"/>
<dbReference type="Proteomes" id="UP000721844">
    <property type="component" value="Unassembled WGS sequence"/>
</dbReference>
<feature type="domain" description="Major facilitator superfamily (MFS) profile" evidence="5">
    <location>
        <begin position="30"/>
        <end position="412"/>
    </location>
</feature>
<protein>
    <submittedName>
        <fullName evidence="6">MFS transporter</fullName>
    </submittedName>
</protein>
<dbReference type="Pfam" id="PF07690">
    <property type="entry name" value="MFS_1"/>
    <property type="match status" value="1"/>
</dbReference>
<dbReference type="EMBL" id="JAESVA010000005">
    <property type="protein sequence ID" value="MCB8881642.1"/>
    <property type="molecule type" value="Genomic_DNA"/>
</dbReference>
<feature type="transmembrane region" description="Helical" evidence="4">
    <location>
        <begin position="32"/>
        <end position="51"/>
    </location>
</feature>
<feature type="transmembrane region" description="Helical" evidence="4">
    <location>
        <begin position="361"/>
        <end position="380"/>
    </location>
</feature>
<sequence>MPDQRVTSPPAAPISLGASEHASAEPVGLSKAIVFLFALACGATTANVYYAQSIAGPIADSLHLPRSLAGLIVTTTQLGYGLGLFFLVSLSDLVENRRLVLMTTSGTVLSLVWVAISLSAPSFLAASLVLGICAVGSQILVPLAVHLSPEKQRGQVIGSIMGGLVTGIMLSRPLASFLAAQLGWRAIFVLSAAIMLSVLLLLARSLPAWKPHPSRGYLMTLLSTLRLLATVRTLQRRAAYQGTLFAVFNLFWTGVPLMLHTRFGLGKIGIAAFALAGAAGALAAPIAGRVADKGGSTIGTGVVLLGSAIALLISGWGQAAGSILILVAAALILDGAVQANQVFGQRIVQSIDPRARGRLNAAYMTVVFLCGAAGSALGSLTYYHGGWWLTASVGALMALGIFLVFLTESPRSRLPVR</sequence>
<dbReference type="PROSITE" id="PS50850">
    <property type="entry name" value="MFS"/>
    <property type="match status" value="1"/>
</dbReference>
<dbReference type="SUPFAM" id="SSF103473">
    <property type="entry name" value="MFS general substrate transporter"/>
    <property type="match status" value="1"/>
</dbReference>
<dbReference type="PANTHER" id="PTHR42910">
    <property type="entry name" value="TRANSPORTER SCO4007-RELATED"/>
    <property type="match status" value="1"/>
</dbReference>
<evidence type="ECO:0000256" key="3">
    <source>
        <dbReference type="ARBA" id="ARBA00023136"/>
    </source>
</evidence>
<dbReference type="AlphaFoldDB" id="A0A964E4R2"/>